<accession>A0A9Q1C7F2</accession>
<dbReference type="EMBL" id="JAIZAY010000007">
    <property type="protein sequence ID" value="KAJ8039231.1"/>
    <property type="molecule type" value="Genomic_DNA"/>
</dbReference>
<sequence>MDEATHVKAQQIRWANDVFKRRTVMRLGEFHTTMAYLACTGSQFGEAGLRDVLTEADVVAQSSIYGVLNSHHYNRSASVRAHKS</sequence>
<evidence type="ECO:0000313" key="1">
    <source>
        <dbReference type="EMBL" id="KAJ8039231.1"/>
    </source>
</evidence>
<dbReference type="AlphaFoldDB" id="A0A9Q1C7F2"/>
<keyword evidence="2" id="KW-1185">Reference proteome</keyword>
<dbReference type="PANTHER" id="PTHR46704">
    <property type="entry name" value="CXC DOMAIN-CONTAINING PROTEIN-RELATED"/>
    <property type="match status" value="1"/>
</dbReference>
<reference evidence="1" key="1">
    <citation type="submission" date="2021-10" db="EMBL/GenBank/DDBJ databases">
        <title>Tropical sea cucumber genome reveals ecological adaptation and Cuvierian tubules defense mechanism.</title>
        <authorList>
            <person name="Chen T."/>
        </authorList>
    </citation>
    <scope>NUCLEOTIDE SEQUENCE</scope>
    <source>
        <strain evidence="1">Nanhai2018</strain>
        <tissue evidence="1">Muscle</tissue>
    </source>
</reference>
<evidence type="ECO:0000313" key="2">
    <source>
        <dbReference type="Proteomes" id="UP001152320"/>
    </source>
</evidence>
<comment type="caution">
    <text evidence="1">The sequence shown here is derived from an EMBL/GenBank/DDBJ whole genome shotgun (WGS) entry which is preliminary data.</text>
</comment>
<gene>
    <name evidence="1" type="ORF">HOLleu_16881</name>
</gene>
<protein>
    <submittedName>
        <fullName evidence="1">Uncharacterized protein</fullName>
    </submittedName>
</protein>
<proteinExistence type="predicted"/>
<dbReference type="OrthoDB" id="8060926at2759"/>
<dbReference type="PANTHER" id="PTHR46704:SF9">
    <property type="entry name" value="BHLH DOMAIN-CONTAINING PROTEIN"/>
    <property type="match status" value="1"/>
</dbReference>
<dbReference type="Proteomes" id="UP001152320">
    <property type="component" value="Chromosome 7"/>
</dbReference>
<name>A0A9Q1C7F2_HOLLE</name>
<organism evidence="1 2">
    <name type="scientific">Holothuria leucospilota</name>
    <name type="common">Black long sea cucumber</name>
    <name type="synonym">Mertensiothuria leucospilota</name>
    <dbReference type="NCBI Taxonomy" id="206669"/>
    <lineage>
        <taxon>Eukaryota</taxon>
        <taxon>Metazoa</taxon>
        <taxon>Echinodermata</taxon>
        <taxon>Eleutherozoa</taxon>
        <taxon>Echinozoa</taxon>
        <taxon>Holothuroidea</taxon>
        <taxon>Aspidochirotacea</taxon>
        <taxon>Aspidochirotida</taxon>
        <taxon>Holothuriidae</taxon>
        <taxon>Holothuria</taxon>
    </lineage>
</organism>